<evidence type="ECO:0000256" key="1">
    <source>
        <dbReference type="SAM" id="MobiDB-lite"/>
    </source>
</evidence>
<protein>
    <submittedName>
        <fullName evidence="2">Uncharacterized protein</fullName>
    </submittedName>
</protein>
<name>A0AAV8UYT2_9RHOD</name>
<accession>A0AAV8UYT2</accession>
<evidence type="ECO:0000313" key="3">
    <source>
        <dbReference type="Proteomes" id="UP001157974"/>
    </source>
</evidence>
<organism evidence="2 3">
    <name type="scientific">Rhodosorus marinus</name>
    <dbReference type="NCBI Taxonomy" id="101924"/>
    <lineage>
        <taxon>Eukaryota</taxon>
        <taxon>Rhodophyta</taxon>
        <taxon>Stylonematophyceae</taxon>
        <taxon>Stylonematales</taxon>
        <taxon>Stylonemataceae</taxon>
        <taxon>Rhodosorus</taxon>
    </lineage>
</organism>
<proteinExistence type="predicted"/>
<gene>
    <name evidence="2" type="ORF">NDN08_002186</name>
</gene>
<dbReference type="Proteomes" id="UP001157974">
    <property type="component" value="Unassembled WGS sequence"/>
</dbReference>
<evidence type="ECO:0000313" key="2">
    <source>
        <dbReference type="EMBL" id="KAJ8905681.1"/>
    </source>
</evidence>
<comment type="caution">
    <text evidence="2">The sequence shown here is derived from an EMBL/GenBank/DDBJ whole genome shotgun (WGS) entry which is preliminary data.</text>
</comment>
<reference evidence="2 3" key="1">
    <citation type="journal article" date="2023" name="Nat. Commun.">
        <title>Origin of minicircular mitochondrial genomes in red algae.</title>
        <authorList>
            <person name="Lee Y."/>
            <person name="Cho C.H."/>
            <person name="Lee Y.M."/>
            <person name="Park S.I."/>
            <person name="Yang J.H."/>
            <person name="West J.A."/>
            <person name="Bhattacharya D."/>
            <person name="Yoon H.S."/>
        </authorList>
    </citation>
    <scope>NUCLEOTIDE SEQUENCE [LARGE SCALE GENOMIC DNA]</scope>
    <source>
        <strain evidence="2 3">CCMP1338</strain>
        <tissue evidence="2">Whole cell</tissue>
    </source>
</reference>
<sequence>MFGRGCGKDPAYDDVLVSVGAVVSAARQLCVGSTFQALQGPGRTLAKEAEPPRRETRRCPRATTSSGLSGEKKWKTLVEHRGDASVRVYGRLARQRFA</sequence>
<dbReference type="EMBL" id="JAMWBK010000004">
    <property type="protein sequence ID" value="KAJ8905681.1"/>
    <property type="molecule type" value="Genomic_DNA"/>
</dbReference>
<keyword evidence="3" id="KW-1185">Reference proteome</keyword>
<feature type="region of interest" description="Disordered" evidence="1">
    <location>
        <begin position="42"/>
        <end position="71"/>
    </location>
</feature>
<feature type="compositionally biased region" description="Basic and acidic residues" evidence="1">
    <location>
        <begin position="45"/>
        <end position="58"/>
    </location>
</feature>
<dbReference type="AlphaFoldDB" id="A0AAV8UYT2"/>